<keyword evidence="3" id="KW-1133">Transmembrane helix</keyword>
<dbReference type="SMART" id="SM01276">
    <property type="entry name" value="M60-like"/>
    <property type="match status" value="1"/>
</dbReference>
<keyword evidence="3" id="KW-0472">Membrane</keyword>
<dbReference type="InterPro" id="IPR032179">
    <property type="entry name" value="Cry22Aa_Ig-like"/>
</dbReference>
<dbReference type="Pfam" id="PF16403">
    <property type="entry name" value="Bact_surface_Ig-like"/>
    <property type="match status" value="6"/>
</dbReference>
<evidence type="ECO:0000256" key="2">
    <source>
        <dbReference type="SAM" id="MobiDB-lite"/>
    </source>
</evidence>
<feature type="compositionally biased region" description="Low complexity" evidence="2">
    <location>
        <begin position="1586"/>
        <end position="1606"/>
    </location>
</feature>
<dbReference type="PROSITE" id="PS51723">
    <property type="entry name" value="PEPTIDASE_M60"/>
    <property type="match status" value="1"/>
</dbReference>
<feature type="compositionally biased region" description="Basic and acidic residues" evidence="2">
    <location>
        <begin position="1526"/>
        <end position="1585"/>
    </location>
</feature>
<evidence type="ECO:0000313" key="6">
    <source>
        <dbReference type="Proteomes" id="UP000049685"/>
    </source>
</evidence>
<gene>
    <name evidence="5" type="primary">bca</name>
    <name evidence="5" type="ORF">UMC4404_17731</name>
</gene>
<feature type="transmembrane region" description="Helical" evidence="3">
    <location>
        <begin position="1634"/>
        <end position="1653"/>
    </location>
</feature>
<dbReference type="Gene3D" id="3.40.390.80">
    <property type="entry name" value="Peptidase M60, enhancin-like domain 2"/>
    <property type="match status" value="1"/>
</dbReference>
<keyword evidence="3" id="KW-0812">Transmembrane</keyword>
<dbReference type="InterPro" id="IPR042279">
    <property type="entry name" value="Pep_M60_3"/>
</dbReference>
<reference evidence="6" key="1">
    <citation type="submission" date="2015-01" db="EMBL/GenBank/DDBJ databases">
        <authorList>
            <person name="Aslett A.Martin."/>
            <person name="De Silva Nishadi"/>
        </authorList>
    </citation>
    <scope>NUCLEOTIDE SEQUENCE [LARGE SCALE GENOMIC DNA]</scope>
    <source>
        <strain evidence="6">UMC4404</strain>
    </source>
</reference>
<evidence type="ECO:0000256" key="3">
    <source>
        <dbReference type="SAM" id="Phobius"/>
    </source>
</evidence>
<dbReference type="Pfam" id="PF13402">
    <property type="entry name" value="Peptidase_M60"/>
    <property type="match status" value="1"/>
</dbReference>
<protein>
    <submittedName>
        <fullName evidence="5">Viral enhancin protein</fullName>
    </submittedName>
</protein>
<organism evidence="5 6">
    <name type="scientific">Paraclostridium sordellii</name>
    <name type="common">Clostridium sordellii</name>
    <dbReference type="NCBI Taxonomy" id="1505"/>
    <lineage>
        <taxon>Bacteria</taxon>
        <taxon>Bacillati</taxon>
        <taxon>Bacillota</taxon>
        <taxon>Clostridia</taxon>
        <taxon>Peptostreptococcales</taxon>
        <taxon>Peptostreptococcaceae</taxon>
        <taxon>Paraclostridium</taxon>
    </lineage>
</organism>
<dbReference type="Proteomes" id="UP000049685">
    <property type="component" value="Unassembled WGS sequence"/>
</dbReference>
<dbReference type="EMBL" id="CDNY01000003">
    <property type="protein sequence ID" value="CEO33793.1"/>
    <property type="molecule type" value="Genomic_DNA"/>
</dbReference>
<evidence type="ECO:0000256" key="1">
    <source>
        <dbReference type="SAM" id="Coils"/>
    </source>
</evidence>
<dbReference type="Gene3D" id="1.10.390.30">
    <property type="entry name" value="Peptidase M60, enhancin-like domain 3"/>
    <property type="match status" value="1"/>
</dbReference>
<keyword evidence="1" id="KW-0175">Coiled coil</keyword>
<dbReference type="Gene3D" id="2.60.40.10">
    <property type="entry name" value="Immunoglobulins"/>
    <property type="match status" value="6"/>
</dbReference>
<dbReference type="RefSeq" id="WP_057558851.1">
    <property type="nucleotide sequence ID" value="NZ_CDNY01000003.1"/>
</dbReference>
<dbReference type="PANTHER" id="PTHR24273">
    <property type="entry name" value="FI04643P-RELATED"/>
    <property type="match status" value="1"/>
</dbReference>
<dbReference type="InterPro" id="IPR013783">
    <property type="entry name" value="Ig-like_fold"/>
</dbReference>
<feature type="domain" description="Peptidase M60" evidence="4">
    <location>
        <begin position="423"/>
        <end position="717"/>
    </location>
</feature>
<accession>A0A9P1L265</accession>
<dbReference type="InterPro" id="IPR031161">
    <property type="entry name" value="Peptidase_M60_dom"/>
</dbReference>
<proteinExistence type="predicted"/>
<comment type="caution">
    <text evidence="5">The sequence shown here is derived from an EMBL/GenBank/DDBJ whole genome shotgun (WGS) entry which is preliminary data.</text>
</comment>
<sequence length="1657" mass="189310">MDKRKIILVIAGTLSIQTIFVESAFANNTDKNKLYSSDLMKFEDKKIALNNTDKNKNIIPWDKEELNIRGLGNYSIAKFRYDPNTRKIKIFWTDKNKSAQVHYYFKDKTFLSVEVLRGDKEKFKADIKGNDTFLEANNKLAKIEDLNIEEGDTLVFNSSGSEFGRFSSKSFGKMTSSKNRFVITNEGLNLESVNRNLSKEAIFIYNNDNIPLNIITFDTSKNTLISKSESNERYNKNDNEYFRLKIIRNNSVVNEIIINGSDTGNSANDKLNNLKFENGDEVHFENITKNNFVKSISSGTTSKYKIIDGNLNPIIGTVPEIKAKDMTLNMNDSFDPMSGVNAIDKEEGNITSKVKVEFDNVDIKNPGTYYIQYSVIDKDGNLNLITRKVDVKSNLELVKKLKIGVYGDFSNMKNIGLNRGNYHGREPLGFILPKNTKIEVRQVNKDYDKDLMLDLLNDDSETENNITIPKNGDWVSIENKYESVPFIRKVSSSISPEVEYKVDGKVIKLPIYKEHDDENRFFKEWILSNTNFAFIENNKVQMLVPKTSKYTLKNMSDFKNIDELLKFYTNMLNKYDYLLGLDKNAQNPINRNIDTQYFVKANKHGAGAAYYTNTHTALNGDNIDAYLSKGWLPLHELAHGYEYNIKDRGVYLVDVFNNILAHFYQRTYVNGDEGWLFNGKRNEVDTVLKNIRKSGSYDDASYQGKLGMFVYLVEFIGEDKFGDFNKLYRQEYAKGNLANKNAGDVFNELFSKATGYNFNNYFDDYKIKNSEDSIVTSEKYSRYKNVFILNDIIKDENKVEQIRKENNLKSIYSIISTESILKTKVNLEKGNLEINFDNKDNLDGETVYLKDGDRIIDKLTIDKDKKTIFKNIIPGRYCVSLNNKNKEFNKYTDIKFIDVYSGNNTLGMKSPYSSNESLNLFNQKISLLGLGNSEFTNIKTDLEKNRLKISTLGNEPHSYFNNAYAEIEVLNENNVSIYKKDYIGNKKTDKAEEIVDIKPGYKIKIYHSEPNGRLKLFDSDGTENLDYKPSEKTNLFVITDKGLEGLNVNSNKRLEKSIEIYAENLRNELKDNVENYDLYRNNRTVLKDAINKLPKDRQQYFLEKYKDILNYGKKELNNIPNINAKDKEINLGDKFDPLETVSAKDKEDGDLTNKVKVIKNEVDINKPGKYEVIYEVSDKDGNKVTKSIFITVKEIITNNIPNIEVNNREVIVGENFNPLERLSAIDKEDGDLTNKIKVIKNEVDINKPGKYEVIYEVSDKDGNKATKKIFVTVKENESNENSAPIIEANNREINIGNNFDPLEMVYAKDKEDGDLTKNIKVIKNEVDINKQGKYEVLYEVADKDGNKTTKSIFVNVKPKEEAINNTPVIEASDRDINEEDDFNILEKITATDKEDGDLTKNIKVIKNDVNVNKPGKYEVTYEVSDKEGNKATKTIFVNVKTKEKEENINNSIPNIEANDRSISLGDNFNPLEFLVATDKEDGDLTNKIKVIKNEVDSNQPGKYKVTYEVADKDGNKATKTINVNVKPKESNIDKIPSKDSTDSNAKEEENINTLEKVEPTDKKTKKLPVEEVPKDIKEDQKDLENKSLGNDKSSNNKNNETNSASKTESKDANSDDSKQKTNNFFNPLTKDKGILGYIGLGLVSIAGLYLNFIKSKK</sequence>
<evidence type="ECO:0000259" key="4">
    <source>
        <dbReference type="PROSITE" id="PS51723"/>
    </source>
</evidence>
<dbReference type="InterPro" id="IPR004954">
    <property type="entry name" value="Mucin-bd"/>
</dbReference>
<name>A0A9P1L265_PARSO</name>
<feature type="coiled-coil region" evidence="1">
    <location>
        <begin position="1051"/>
        <end position="1082"/>
    </location>
</feature>
<feature type="compositionally biased region" description="Basic and acidic residues" evidence="2">
    <location>
        <begin position="1607"/>
        <end position="1619"/>
    </location>
</feature>
<evidence type="ECO:0000313" key="5">
    <source>
        <dbReference type="EMBL" id="CEO33793.1"/>
    </source>
</evidence>
<feature type="region of interest" description="Disordered" evidence="2">
    <location>
        <begin position="1523"/>
        <end position="1626"/>
    </location>
</feature>
<dbReference type="PANTHER" id="PTHR24273:SF32">
    <property type="entry name" value="HYALIN"/>
    <property type="match status" value="1"/>
</dbReference>
<dbReference type="Pfam" id="PF03272">
    <property type="entry name" value="Mucin_bdg"/>
    <property type="match status" value="2"/>
</dbReference>